<accession>A0A7K0G368</accession>
<dbReference type="AlphaFoldDB" id="A0A7K0G368"/>
<proteinExistence type="predicted"/>
<dbReference type="EMBL" id="WKKH01000041">
    <property type="protein sequence ID" value="MRX78141.1"/>
    <property type="molecule type" value="Genomic_DNA"/>
</dbReference>
<protein>
    <submittedName>
        <fullName evidence="1">Uncharacterized protein</fullName>
    </submittedName>
</protein>
<keyword evidence="2" id="KW-1185">Reference proteome</keyword>
<name>A0A7K0G368_9SPHI</name>
<evidence type="ECO:0000313" key="1">
    <source>
        <dbReference type="EMBL" id="MRX78141.1"/>
    </source>
</evidence>
<comment type="caution">
    <text evidence="1">The sequence shown here is derived from an EMBL/GenBank/DDBJ whole genome shotgun (WGS) entry which is preliminary data.</text>
</comment>
<dbReference type="OrthoDB" id="8443654at2"/>
<reference evidence="1 2" key="1">
    <citation type="submission" date="2019-11" db="EMBL/GenBank/DDBJ databases">
        <title>Pedobacter petrophilus genome.</title>
        <authorList>
            <person name="Feldbauer M.J."/>
            <person name="Newman J.D."/>
        </authorList>
    </citation>
    <scope>NUCLEOTIDE SEQUENCE [LARGE SCALE GENOMIC DNA]</scope>
    <source>
        <strain evidence="1 2">LMG 29686</strain>
    </source>
</reference>
<organism evidence="1 2">
    <name type="scientific">Pedobacter petrophilus</name>
    <dbReference type="NCBI Taxonomy" id="1908241"/>
    <lineage>
        <taxon>Bacteria</taxon>
        <taxon>Pseudomonadati</taxon>
        <taxon>Bacteroidota</taxon>
        <taxon>Sphingobacteriia</taxon>
        <taxon>Sphingobacteriales</taxon>
        <taxon>Sphingobacteriaceae</taxon>
        <taxon>Pedobacter</taxon>
    </lineage>
</organism>
<sequence length="191" mass="21581">MNGTTGLKFMEKRPDWYMFGQHSKETVAAWARDLRYFHFVRAWGGHANDGDAFKAGILFKDRIDLENKLAQLGIVPGVIGPGDPQPITGKSYPYSEFQKFKTPVAAYPDLEQPSHVSIAAQNVFVTIRNSAILFSVSGTSDGNLYEVSESDFQTCIKIEKVFEQFNWQQWKDTSLAQSSSCVSRLSYPEFY</sequence>
<dbReference type="Proteomes" id="UP000487757">
    <property type="component" value="Unassembled WGS sequence"/>
</dbReference>
<evidence type="ECO:0000313" key="2">
    <source>
        <dbReference type="Proteomes" id="UP000487757"/>
    </source>
</evidence>
<gene>
    <name evidence="1" type="ORF">GJU39_18845</name>
</gene>
<dbReference type="RefSeq" id="WP_154282551.1">
    <property type="nucleotide sequence ID" value="NZ_JBHUJQ010000001.1"/>
</dbReference>